<feature type="region of interest" description="Disordered" evidence="1">
    <location>
        <begin position="22"/>
        <end position="53"/>
    </location>
</feature>
<organism evidence="2 3">
    <name type="scientific">Fusarium torreyae</name>
    <dbReference type="NCBI Taxonomy" id="1237075"/>
    <lineage>
        <taxon>Eukaryota</taxon>
        <taxon>Fungi</taxon>
        <taxon>Dikarya</taxon>
        <taxon>Ascomycota</taxon>
        <taxon>Pezizomycotina</taxon>
        <taxon>Sordariomycetes</taxon>
        <taxon>Hypocreomycetidae</taxon>
        <taxon>Hypocreales</taxon>
        <taxon>Nectriaceae</taxon>
        <taxon>Fusarium</taxon>
    </lineage>
</organism>
<dbReference type="Proteomes" id="UP001152049">
    <property type="component" value="Unassembled WGS sequence"/>
</dbReference>
<dbReference type="EMBL" id="JAOQAZ010000001">
    <property type="protein sequence ID" value="KAJ4271967.1"/>
    <property type="molecule type" value="Genomic_DNA"/>
</dbReference>
<dbReference type="OrthoDB" id="10388327at2759"/>
<protein>
    <submittedName>
        <fullName evidence="2">Uncharacterized protein</fullName>
    </submittedName>
</protein>
<evidence type="ECO:0000313" key="3">
    <source>
        <dbReference type="Proteomes" id="UP001152049"/>
    </source>
</evidence>
<sequence>MPPELFFRERKRPVYVPYVDGVHTLQPDEDESLPETTPRYTPDAESDVTPTAQTQHEDDAAFGEFQSLQYVLGGSGESTSVSLNSDNNHEESESELIAFHYAQYVYKVCLDASIEYIDKFRQDFEQRAPRAHDDALLCKLRNIYEKGLPTQSLRCNVDIVSDVFRVKGIVLEIFSSTAQDKIERDIRQLKEKTEEVVGALRDAEHGRLVSVDQLIGIFKAGRVLCLTMDPEDEFREVKRYGEDWEDFR</sequence>
<name>A0A9W8SJX5_9HYPO</name>
<evidence type="ECO:0000313" key="2">
    <source>
        <dbReference type="EMBL" id="KAJ4271967.1"/>
    </source>
</evidence>
<accession>A0A9W8SJX5</accession>
<proteinExistence type="predicted"/>
<keyword evidence="3" id="KW-1185">Reference proteome</keyword>
<comment type="caution">
    <text evidence="2">The sequence shown here is derived from an EMBL/GenBank/DDBJ whole genome shotgun (WGS) entry which is preliminary data.</text>
</comment>
<gene>
    <name evidence="2" type="ORF">NW762_000676</name>
</gene>
<evidence type="ECO:0000256" key="1">
    <source>
        <dbReference type="SAM" id="MobiDB-lite"/>
    </source>
</evidence>
<dbReference type="AlphaFoldDB" id="A0A9W8SJX5"/>
<reference evidence="2" key="1">
    <citation type="submission" date="2022-09" db="EMBL/GenBank/DDBJ databases">
        <title>Fusarium specimens isolated from Avocado Roots.</title>
        <authorList>
            <person name="Stajich J."/>
            <person name="Roper C."/>
            <person name="Heimlech-Rivalta G."/>
        </authorList>
    </citation>
    <scope>NUCLEOTIDE SEQUENCE</scope>
    <source>
        <strain evidence="2">CF00136</strain>
    </source>
</reference>